<dbReference type="GO" id="GO:0004222">
    <property type="term" value="F:metalloendopeptidase activity"/>
    <property type="evidence" value="ECO:0007669"/>
    <property type="project" value="TreeGrafter"/>
</dbReference>
<evidence type="ECO:0000256" key="1">
    <source>
        <dbReference type="ARBA" id="ARBA00004613"/>
    </source>
</evidence>
<evidence type="ECO:0000259" key="3">
    <source>
        <dbReference type="Pfam" id="PF05986"/>
    </source>
</evidence>
<evidence type="ECO:0000313" key="7">
    <source>
        <dbReference type="WBParaSite" id="GPUH_0002590901-mRNA-1"/>
    </source>
</evidence>
<dbReference type="PROSITE" id="PS50092">
    <property type="entry name" value="TSP1"/>
    <property type="match status" value="1"/>
</dbReference>
<dbReference type="GO" id="GO:0030198">
    <property type="term" value="P:extracellular matrix organization"/>
    <property type="evidence" value="ECO:0007669"/>
    <property type="project" value="InterPro"/>
</dbReference>
<reference evidence="7" key="1">
    <citation type="submission" date="2016-06" db="UniProtKB">
        <authorList>
            <consortium name="WormBaseParasite"/>
        </authorList>
    </citation>
    <scope>IDENTIFICATION</scope>
</reference>
<dbReference type="GO" id="GO:0006508">
    <property type="term" value="P:proteolysis"/>
    <property type="evidence" value="ECO:0007669"/>
    <property type="project" value="TreeGrafter"/>
</dbReference>
<dbReference type="AlphaFoldDB" id="A0A183EY38"/>
<dbReference type="OrthoDB" id="5948003at2759"/>
<evidence type="ECO:0000313" key="5">
    <source>
        <dbReference type="EMBL" id="VDN44796.1"/>
    </source>
</evidence>
<dbReference type="PANTHER" id="PTHR13723:SF278">
    <property type="entry name" value="ADAM METALLOPEPTIDASE WITH THROMBOSPONDIN TYPE 1 MOTIF A, ISOFORM B"/>
    <property type="match status" value="1"/>
</dbReference>
<dbReference type="WBParaSite" id="GPUH_0002590901-mRNA-1">
    <property type="protein sequence ID" value="GPUH_0002590901-mRNA-1"/>
    <property type="gene ID" value="GPUH_0002590901"/>
</dbReference>
<dbReference type="Pfam" id="PF19236">
    <property type="entry name" value="ADAMTS_CR_3"/>
    <property type="match status" value="1"/>
</dbReference>
<dbReference type="InterPro" id="IPR050439">
    <property type="entry name" value="ADAMTS_ADAMTS-like"/>
</dbReference>
<gene>
    <name evidence="5" type="ORF">GPUH_LOCUS25878</name>
</gene>
<dbReference type="GO" id="GO:0005576">
    <property type="term" value="C:extracellular region"/>
    <property type="evidence" value="ECO:0007669"/>
    <property type="project" value="UniProtKB-SubCell"/>
</dbReference>
<accession>A0A183EY38</accession>
<proteinExistence type="predicted"/>
<sequence>PSNGGRYCVGQRERYRPCNIQDCPWDTLGFREVQCSEFNNQDVGIHGVPANTRWLPKYAGVSDNERCKLYCRVSGSAAFYLLKDKVLDGTPCDRHGDDMCIDGTCHKAGCDHRLGSEMKRDKCGICGGDGSTCRVVAGSYNERGSFGYNEVLKIPAGSANIEITQRGYRNQKDDDNYLGNLLSYLCYRRPPDSNFFLPAILYSVEFVTNLVHHLSSSAPSSSDPEVATKTELA</sequence>
<dbReference type="Proteomes" id="UP000271098">
    <property type="component" value="Unassembled WGS sequence"/>
</dbReference>
<evidence type="ECO:0000259" key="4">
    <source>
        <dbReference type="Pfam" id="PF19236"/>
    </source>
</evidence>
<evidence type="ECO:0000256" key="2">
    <source>
        <dbReference type="ARBA" id="ARBA00022525"/>
    </source>
</evidence>
<dbReference type="InterPro" id="IPR013273">
    <property type="entry name" value="ADAMTS/ADAMTS-like"/>
</dbReference>
<reference evidence="5 6" key="2">
    <citation type="submission" date="2018-11" db="EMBL/GenBank/DDBJ databases">
        <authorList>
            <consortium name="Pathogen Informatics"/>
        </authorList>
    </citation>
    <scope>NUCLEOTIDE SEQUENCE [LARGE SCALE GENOMIC DNA]</scope>
</reference>
<protein>
    <submittedName>
        <fullName evidence="7">ADAM_spacer1 domain-containing protein</fullName>
    </submittedName>
</protein>
<evidence type="ECO:0000313" key="6">
    <source>
        <dbReference type="Proteomes" id="UP000271098"/>
    </source>
</evidence>
<feature type="domain" description="ADAMTS/ADAMTS-like Spacer 1" evidence="3">
    <location>
        <begin position="136"/>
        <end position="170"/>
    </location>
</feature>
<dbReference type="GO" id="GO:0031012">
    <property type="term" value="C:extracellular matrix"/>
    <property type="evidence" value="ECO:0007669"/>
    <property type="project" value="TreeGrafter"/>
</dbReference>
<keyword evidence="6" id="KW-1185">Reference proteome</keyword>
<name>A0A183EY38_9BILA</name>
<dbReference type="PANTHER" id="PTHR13723">
    <property type="entry name" value="ADAMTS A DISINTEGRIN AND METALLOPROTEASE WITH THROMBOSPONDIN MOTIFS PROTEASE"/>
    <property type="match status" value="1"/>
</dbReference>
<dbReference type="InterPro" id="IPR000884">
    <property type="entry name" value="TSP1_rpt"/>
</dbReference>
<dbReference type="Pfam" id="PF05986">
    <property type="entry name" value="ADAMTS_spacer1"/>
    <property type="match status" value="1"/>
</dbReference>
<dbReference type="PRINTS" id="PR01857">
    <property type="entry name" value="ADAMTSFAMILY"/>
</dbReference>
<dbReference type="EMBL" id="UYRT01107358">
    <property type="protein sequence ID" value="VDN44796.1"/>
    <property type="molecule type" value="Genomic_DNA"/>
</dbReference>
<dbReference type="InterPro" id="IPR010294">
    <property type="entry name" value="ADAMTS_spacer1"/>
</dbReference>
<organism evidence="7">
    <name type="scientific">Gongylonema pulchrum</name>
    <dbReference type="NCBI Taxonomy" id="637853"/>
    <lineage>
        <taxon>Eukaryota</taxon>
        <taxon>Metazoa</taxon>
        <taxon>Ecdysozoa</taxon>
        <taxon>Nematoda</taxon>
        <taxon>Chromadorea</taxon>
        <taxon>Rhabditida</taxon>
        <taxon>Spirurina</taxon>
        <taxon>Spiruromorpha</taxon>
        <taxon>Spiruroidea</taxon>
        <taxon>Gongylonematidae</taxon>
        <taxon>Gongylonema</taxon>
    </lineage>
</organism>
<comment type="subcellular location">
    <subcellularLocation>
        <location evidence="1">Secreted</location>
    </subcellularLocation>
</comment>
<dbReference type="InterPro" id="IPR045371">
    <property type="entry name" value="ADAMTS_CR_3"/>
</dbReference>
<keyword evidence="2" id="KW-0964">Secreted</keyword>
<feature type="domain" description="ADAMTS/ADAMTS-like cysteine-rich" evidence="4">
    <location>
        <begin position="53"/>
        <end position="133"/>
    </location>
</feature>
<dbReference type="Gene3D" id="2.60.120.830">
    <property type="match status" value="1"/>
</dbReference>